<dbReference type="RefSeq" id="WP_009560041.1">
    <property type="nucleotide sequence ID" value="NZ_AYZN01000005.1"/>
</dbReference>
<keyword evidence="4" id="KW-0472">Membrane</keyword>
<feature type="transmembrane region" description="Helical" evidence="4">
    <location>
        <begin position="20"/>
        <end position="38"/>
    </location>
</feature>
<gene>
    <name evidence="6" type="ORF">BN53_05225</name>
</gene>
<dbReference type="Gene3D" id="1.20.120.1850">
    <property type="entry name" value="Ebh helix bundles repeating unit (S and A modules)"/>
    <property type="match status" value="13"/>
</dbReference>
<feature type="domain" description="Extracellular matrix-binding protein ebh GA module" evidence="5">
    <location>
        <begin position="578"/>
        <end position="626"/>
    </location>
</feature>
<keyword evidence="1" id="KW-0732">Signal</keyword>
<sequence length="2261" mass="243961">MKKVNFEELKREERFSLRKLNVGVASVLLGITVFGVNAEKNKVLVYADIVDNDEGNDLPDVDTDEVETPVDGSVNTTDESAVEVQTLSANTSDKTSSDQTDATNSVADSTADLTKSDSQTDKTAAEEQKQDKSKEQAEAEKLAALPDTTQTVTKVTDPMMEDYASKSGKGTWVDQTIAKGMFDYPSNAEKTIFGDLFKKGIIKENPDQYFFAGYVDNTEDYHRIIIFARGQDAKDQNLYAYIVHTFSNNVQLETLAPDQEAKISYSGFAGIGGSTYDLIIHNYKGESFSVGYKDYKDRATGENGLTPIFDQGILNPRYEGLNVRQIDALNYHDHIGRWASVIPQETKTSIRYVDQETGEDIAKPLEISGYGYQGYKINGDAPEIEGYELVSSPETLGLSYQDGVIASYKIGGTYTQYITDDIYVEQTVLDAHGTVRATAYYKGQPLENYGSQILGHGLDNNKMTFSVGGKDYTYSNLVNYVDNSMVYYYHKVGQAEKSQLNIHYIDVSSDHEHTEYAPVDGIAAVDPATGNQISDLTYTGDMGESYDFSSAAIAPEGYLVVGTSNLVGTFSTDHDAYVYIKIDRSKAKDTVSALTNLNDAQKKTALAQVEQANNSAELDHAVSDATRLDNGMIQLQKAAADLVDNTNYKYASDKYKANASADNSKADAILNQGQDASVGYVLDLIGMINNDKRALDGYNNLVKAHSDISKLTNINKWQNSDAKQAISTATDYAALQAVVIKMQKLDQGMLDLKNQLDLVKDLSQTVNYKCALSDLQMMFDASVDAAKADLEQAIDLVQVNELQQAITDAQAKLNGDANLANAQKQVFAMSDLNKAQVSHISTDLTQATSYDALEQMVEDAQALNGDMAGLKQTLNQAEIAQGTQNYADSDAQIRADFDQVILNAQDKLVLNILDSEVTSAKQAILDAQAKLNGIQKLKEAKDGAIEAVSDLANMIQEQKQASIDQISAAQTLSQATAAWATAQSLNTELGKLTKAIDSVIATQKLVSYLEADSDKKTSLDQALTAANSVRVGMDVSAVTDALNLVLNAQADLNGVTNLANKKAEVNQVIEQLTSLNQAQKQEFKNQVVAVDKSSNLAAISTQASDLNAEMGKLIKAVADAEASYATVNYNEADQDKQAALTKAVEAGKIATDFEKGQAIDDAGINDLIASIVAEQTGLNGQSNLDQAKADASQYLAGLTNLTTDQSQTMQAKINQAQARAIINDLQDQATSLNEALGNLKQAINSAKDAQETVNYLEADQAKKKALGQALTNAEVMVASSDIQAINQASQVLQLAQSALNGDTNLAQAKTKASQEIADLDNLSTDQKQYAQAQIKDAKSVKDINGISQAASELNTNVGDLKQAISDAEKAKKSSNYKEATAEKKSAFDESLNQAAIIQDSNDVAEVVKATKNLQAAQSGLDGAEVLTKEKADSSQKISQLTDLNDKQKQAIEDAIAKADSSANIIKINQAADVLNQAMSNLRDAINDVETSRDTIAYKEADKDKQVALDTKVAIAEQEVSVVKDLSVVEELSKAISDAKTALNGESNLADAKKDAVSEIEDLANLSDSQRQHVKDVVNGSTSRDEAIKASEEASALNDAISNLDNVIKAAESNHDTISYKEADTDKQTDLDSKIAKAKEQLSTVNDLSVVEELAKLISDAKTALNGESNLNDAKNNATSEIEELTNLSDSQKQHAKDLVEESISRDAAIKASDDAKALNESIANLDDVIKQAESTHNSISYKEADSEKQTDLDSKIADAKTGLSTTNDVATIEELAKKITEAQTALNGESNLTDAKNNAISSINGLIDLSDSQKQHATDLINNSDSRSNVTTVVEDATKLAESIENLQEVIKTAEDSHNTISYKEADTDKQTALDEKIASVKSESTITNDLSVIESLAKSITEAQAALNGESSLAEAKKQAANDIDSLSNLSDSQKQYAKDLVDSSTSRDAIIKAKEATDSLAAALAQLADTIETAEASHTTTSYTEADEAMQVALDEKLETAKQEMTITNELLVVQDLTQATIDAQKALNGQSNLDQAKKEAISAIDSLTNLSDSQKKHSQSMVDQAVSRADVAKAKGDAISLDDAAGKATEAIDFANETIETENYTMADFDRQAEVDQALNKAKSIGFSGINAVEINNAVQDLMTALKKLNGNINASRAQADTISISVDDAIDEKVTTEVSHIKLVNSKGTNRTLTRNAYTYNSKGERIFIFKKMKKGALVKTYGKKVKLKDGKEYYRIGKDRYIKAINFKSLIAKKKK</sequence>
<dbReference type="EMBL" id="CAKD01000022">
    <property type="protein sequence ID" value="CCI85489.1"/>
    <property type="molecule type" value="Genomic_DNA"/>
</dbReference>
<feature type="coiled-coil region" evidence="2">
    <location>
        <begin position="853"/>
        <end position="880"/>
    </location>
</feature>
<keyword evidence="7" id="KW-1185">Reference proteome</keyword>
<feature type="domain" description="Extracellular matrix-binding protein ebh GA module" evidence="5">
    <location>
        <begin position="1292"/>
        <end position="1351"/>
    </location>
</feature>
<dbReference type="PATRIC" id="fig|1423790.3.peg.1452"/>
<proteinExistence type="predicted"/>
<dbReference type="Pfam" id="PF07554">
    <property type="entry name" value="FIVAR"/>
    <property type="match status" value="8"/>
</dbReference>
<feature type="domain" description="Extracellular matrix-binding protein ebh GA module" evidence="5">
    <location>
        <begin position="806"/>
        <end position="861"/>
    </location>
</feature>
<dbReference type="Gene3D" id="1.20.5.420">
    <property type="entry name" value="Immunoglobulin FC, subunit C"/>
    <property type="match status" value="1"/>
</dbReference>
<feature type="domain" description="Extracellular matrix-binding protein ebh GA module" evidence="5">
    <location>
        <begin position="1779"/>
        <end position="1838"/>
    </location>
</feature>
<feature type="coiled-coil region" evidence="2">
    <location>
        <begin position="1437"/>
        <end position="1491"/>
    </location>
</feature>
<dbReference type="NCBIfam" id="TIGR01168">
    <property type="entry name" value="YSIRK_signal"/>
    <property type="match status" value="1"/>
</dbReference>
<keyword evidence="4" id="KW-0812">Transmembrane</keyword>
<dbReference type="InterPro" id="IPR002988">
    <property type="entry name" value="GA_module"/>
</dbReference>
<keyword evidence="2" id="KW-0175">Coiled coil</keyword>
<dbReference type="SUPFAM" id="SSF46997">
    <property type="entry name" value="Bacterial immunoglobulin/albumin-binding domains"/>
    <property type="match status" value="13"/>
</dbReference>
<dbReference type="Proteomes" id="UP000009311">
    <property type="component" value="Unassembled WGS sequence"/>
</dbReference>
<feature type="domain" description="Extracellular matrix-binding protein ebh GA module" evidence="5">
    <location>
        <begin position="924"/>
        <end position="983"/>
    </location>
</feature>
<feature type="coiled-coil region" evidence="2">
    <location>
        <begin position="1215"/>
        <end position="1259"/>
    </location>
</feature>
<feature type="coiled-coil region" evidence="2">
    <location>
        <begin position="2135"/>
        <end position="2162"/>
    </location>
</feature>
<evidence type="ECO:0000259" key="5">
    <source>
        <dbReference type="SMART" id="SM00844"/>
    </source>
</evidence>
<evidence type="ECO:0000313" key="7">
    <source>
        <dbReference type="Proteomes" id="UP000009311"/>
    </source>
</evidence>
<evidence type="ECO:0000256" key="2">
    <source>
        <dbReference type="SAM" id="Coils"/>
    </source>
</evidence>
<dbReference type="InterPro" id="IPR024968">
    <property type="entry name" value="SlpA_C_lactobacillus"/>
</dbReference>
<feature type="coiled-coil region" evidence="2">
    <location>
        <begin position="1667"/>
        <end position="1735"/>
    </location>
</feature>
<dbReference type="Pfam" id="PF04650">
    <property type="entry name" value="YSIRK_signal"/>
    <property type="match status" value="1"/>
</dbReference>
<dbReference type="InterPro" id="IPR009063">
    <property type="entry name" value="Ig/albumin-bd_sf"/>
</dbReference>
<feature type="compositionally biased region" description="Acidic residues" evidence="3">
    <location>
        <begin position="52"/>
        <end position="68"/>
    </location>
</feature>
<feature type="region of interest" description="Disordered" evidence="3">
    <location>
        <begin position="52"/>
        <end position="142"/>
    </location>
</feature>
<feature type="domain" description="Extracellular matrix-binding protein ebh GA module" evidence="5">
    <location>
        <begin position="1535"/>
        <end position="1594"/>
    </location>
</feature>
<organism evidence="6 7">
    <name type="scientific">Lactobacillus pasteurii DSM 23907 = CRBIP 24.76</name>
    <dbReference type="NCBI Taxonomy" id="1423790"/>
    <lineage>
        <taxon>Bacteria</taxon>
        <taxon>Bacillati</taxon>
        <taxon>Bacillota</taxon>
        <taxon>Bacilli</taxon>
        <taxon>Lactobacillales</taxon>
        <taxon>Lactobacillaceae</taxon>
        <taxon>Lactobacillus</taxon>
    </lineage>
</organism>
<feature type="compositionally biased region" description="Polar residues" evidence="3">
    <location>
        <begin position="73"/>
        <end position="113"/>
    </location>
</feature>
<evidence type="ECO:0000256" key="4">
    <source>
        <dbReference type="SAM" id="Phobius"/>
    </source>
</evidence>
<evidence type="ECO:0000256" key="3">
    <source>
        <dbReference type="SAM" id="MobiDB-lite"/>
    </source>
</evidence>
<keyword evidence="4" id="KW-1133">Transmembrane helix</keyword>
<evidence type="ECO:0000256" key="1">
    <source>
        <dbReference type="ARBA" id="ARBA00022729"/>
    </source>
</evidence>
<dbReference type="Pfam" id="PF01468">
    <property type="entry name" value="GA"/>
    <property type="match status" value="13"/>
</dbReference>
<feature type="domain" description="Extracellular matrix-binding protein ebh GA module" evidence="5">
    <location>
        <begin position="2023"/>
        <end position="2082"/>
    </location>
</feature>
<feature type="domain" description="Extracellular matrix-binding protein ebh GA module" evidence="5">
    <location>
        <begin position="1901"/>
        <end position="1960"/>
    </location>
</feature>
<feature type="compositionally biased region" description="Basic and acidic residues" evidence="3">
    <location>
        <begin position="114"/>
        <end position="141"/>
    </location>
</feature>
<feature type="domain" description="Extracellular matrix-binding protein ebh GA module" evidence="5">
    <location>
        <begin position="1045"/>
        <end position="1104"/>
    </location>
</feature>
<evidence type="ECO:0000313" key="6">
    <source>
        <dbReference type="EMBL" id="CCI85489.1"/>
    </source>
</evidence>
<dbReference type="Pfam" id="PF03217">
    <property type="entry name" value="SlpA"/>
    <property type="match status" value="1"/>
</dbReference>
<dbReference type="OrthoDB" id="2330199at2"/>
<dbReference type="STRING" id="1423790.BN53_05225"/>
<dbReference type="eggNOG" id="COG1511">
    <property type="taxonomic scope" value="Bacteria"/>
</dbReference>
<reference evidence="6 7" key="1">
    <citation type="submission" date="2012-06" db="EMBL/GenBank/DDBJ databases">
        <title>Draft Genome Sequence of Lactobacillus pasteurii CRBIP 24.76T.</title>
        <authorList>
            <person name="Cousin S."/>
            <person name="Bouchier C."/>
            <person name="Loux V."/>
            <person name="Ma L."/>
            <person name="Creno S."/>
            <person name="Bizet C."/>
            <person name="Clermont D."/>
        </authorList>
    </citation>
    <scope>NUCLEOTIDE SEQUENCE [LARGE SCALE GENOMIC DNA]</scope>
    <source>
        <strain evidence="7">CRBIP 24.76T</strain>
    </source>
</reference>
<feature type="domain" description="Extracellular matrix-binding protein ebh GA module" evidence="5">
    <location>
        <begin position="688"/>
        <end position="743"/>
    </location>
</feature>
<feature type="domain" description="Extracellular matrix-binding protein ebh GA module" evidence="5">
    <location>
        <begin position="1171"/>
        <end position="1230"/>
    </location>
</feature>
<feature type="coiled-coil region" evidence="2">
    <location>
        <begin position="1055"/>
        <end position="1082"/>
    </location>
</feature>
<dbReference type="InterPro" id="IPR005877">
    <property type="entry name" value="YSIRK_signal_dom"/>
</dbReference>
<name>I7KLN6_9LACO</name>
<feature type="domain" description="Extracellular matrix-binding protein ebh GA module" evidence="5">
    <location>
        <begin position="1657"/>
        <end position="1716"/>
    </location>
</feature>
<protein>
    <recommendedName>
        <fullName evidence="5">Extracellular matrix-binding protein ebh GA module domain-containing protein</fullName>
    </recommendedName>
</protein>
<dbReference type="InterPro" id="IPR020840">
    <property type="entry name" value="Extracell_matrix-bd_GA"/>
</dbReference>
<accession>I7KLN6</accession>
<comment type="caution">
    <text evidence="6">The sequence shown here is derived from an EMBL/GenBank/DDBJ whole genome shotgun (WGS) entry which is preliminary data.</text>
</comment>
<feature type="domain" description="Extracellular matrix-binding protein ebh GA module" evidence="5">
    <location>
        <begin position="1413"/>
        <end position="1472"/>
    </location>
</feature>
<dbReference type="SMART" id="SM00844">
    <property type="entry name" value="GA"/>
    <property type="match status" value="13"/>
</dbReference>